<evidence type="ECO:0000313" key="3">
    <source>
        <dbReference type="WBParaSite" id="nRc.2.0.1.t18449-RA"/>
    </source>
</evidence>
<dbReference type="AlphaFoldDB" id="A0A915IWJ4"/>
<feature type="signal peptide" evidence="1">
    <location>
        <begin position="1"/>
        <end position="28"/>
    </location>
</feature>
<evidence type="ECO:0000256" key="1">
    <source>
        <dbReference type="SAM" id="SignalP"/>
    </source>
</evidence>
<reference evidence="3" key="1">
    <citation type="submission" date="2022-11" db="UniProtKB">
        <authorList>
            <consortium name="WormBaseParasite"/>
        </authorList>
    </citation>
    <scope>IDENTIFICATION</scope>
</reference>
<feature type="chain" id="PRO_5037804621" evidence="1">
    <location>
        <begin position="29"/>
        <end position="57"/>
    </location>
</feature>
<name>A0A915IWJ4_ROMCU</name>
<organism evidence="2 3">
    <name type="scientific">Romanomermis culicivorax</name>
    <name type="common">Nematode worm</name>
    <dbReference type="NCBI Taxonomy" id="13658"/>
    <lineage>
        <taxon>Eukaryota</taxon>
        <taxon>Metazoa</taxon>
        <taxon>Ecdysozoa</taxon>
        <taxon>Nematoda</taxon>
        <taxon>Enoplea</taxon>
        <taxon>Dorylaimia</taxon>
        <taxon>Mermithida</taxon>
        <taxon>Mermithoidea</taxon>
        <taxon>Mermithidae</taxon>
        <taxon>Romanomermis</taxon>
    </lineage>
</organism>
<keyword evidence="1" id="KW-0732">Signal</keyword>
<dbReference type="Proteomes" id="UP000887565">
    <property type="component" value="Unplaced"/>
</dbReference>
<proteinExistence type="predicted"/>
<evidence type="ECO:0000313" key="2">
    <source>
        <dbReference type="Proteomes" id="UP000887565"/>
    </source>
</evidence>
<dbReference type="WBParaSite" id="nRc.2.0.1.t18449-RA">
    <property type="protein sequence ID" value="nRc.2.0.1.t18449-RA"/>
    <property type="gene ID" value="nRc.2.0.1.g18449"/>
</dbReference>
<accession>A0A915IWJ4</accession>
<keyword evidence="2" id="KW-1185">Reference proteome</keyword>
<sequence>MVRALCLFRCLWHCVVLSLGILPHSAHGLLGGGVCFDRGSSMAQALWALQYSTSSCC</sequence>
<protein>
    <submittedName>
        <fullName evidence="3">Secreted protein</fullName>
    </submittedName>
</protein>